<sequence length="79" mass="9345">MVTKKEYDSKYEYVPVVRLPSLEYNELKDLEGRLQIKNSTNKIMELLRSDVVLDKHKTEINGQWTKLHILLVIDSKNQN</sequence>
<reference evidence="1" key="1">
    <citation type="journal article" date="2014" name="Genome Biol. Evol.">
        <title>Pangenome evidence for extensive interdomain horizontal transfer affecting lineage core and shell genes in uncultured planktonic thaumarchaeota and euryarchaeota.</title>
        <authorList>
            <person name="Deschamps P."/>
            <person name="Zivanovic Y."/>
            <person name="Moreira D."/>
            <person name="Rodriguez-Valera F."/>
            <person name="Lopez-Garcia P."/>
        </authorList>
    </citation>
    <scope>NUCLEOTIDE SEQUENCE</scope>
</reference>
<protein>
    <submittedName>
        <fullName evidence="1">Uncharacterized protein</fullName>
    </submittedName>
</protein>
<accession>A0A075I1W5</accession>
<proteinExistence type="predicted"/>
<dbReference type="AlphaFoldDB" id="A0A075I1W5"/>
<name>A0A075I1W5_9ARCH</name>
<evidence type="ECO:0000313" key="1">
    <source>
        <dbReference type="EMBL" id="AIF20847.1"/>
    </source>
</evidence>
<dbReference type="EMBL" id="KF901177">
    <property type="protein sequence ID" value="AIF20847.1"/>
    <property type="molecule type" value="Genomic_DNA"/>
</dbReference>
<organism evidence="1">
    <name type="scientific">uncultured marine thaumarchaeote KM3_95_D02</name>
    <dbReference type="NCBI Taxonomy" id="1456347"/>
    <lineage>
        <taxon>Archaea</taxon>
        <taxon>Nitrososphaerota</taxon>
        <taxon>environmental samples</taxon>
    </lineage>
</organism>